<dbReference type="PANTHER" id="PTHR46977:SF9">
    <property type="entry name" value="FYVE ZINC FINGER, ZINC FINGER, FYVE_PHD-TYPE, ZINC FINGER, RING_FYVE_PHD-TYPE"/>
    <property type="match status" value="1"/>
</dbReference>
<dbReference type="PANTHER" id="PTHR46977">
    <property type="entry name" value="PROTEIN FREE1"/>
    <property type="match status" value="1"/>
</dbReference>
<sequence>MRVLQETVARQRRDRTAPHDYVLCCGSGKILIIIKKVFPDWKNLIKHGNEEKDHWVPDEASTKCTTCKTYFGAFVRRHHCRNCGDIFCDKCTQGRIVLTTEENAQQVRVCDQCMAEVTQRLSHVNEVADRGSFGFNRHEDLTKFY</sequence>
<gene>
    <name evidence="6" type="ORF">LSAT_V11C500252380</name>
</gene>
<dbReference type="SUPFAM" id="SSF57903">
    <property type="entry name" value="FYVE/PHD zinc finger"/>
    <property type="match status" value="1"/>
</dbReference>
<evidence type="ECO:0000313" key="6">
    <source>
        <dbReference type="EMBL" id="KAJ0206158.1"/>
    </source>
</evidence>
<dbReference type="GO" id="GO:0043130">
    <property type="term" value="F:ubiquitin binding"/>
    <property type="evidence" value="ECO:0007669"/>
    <property type="project" value="InterPro"/>
</dbReference>
<evidence type="ECO:0000256" key="3">
    <source>
        <dbReference type="ARBA" id="ARBA00022833"/>
    </source>
</evidence>
<comment type="caution">
    <text evidence="6">The sequence shown here is derived from an EMBL/GenBank/DDBJ whole genome shotgun (WGS) entry which is preliminary data.</text>
</comment>
<dbReference type="InterPro" id="IPR000306">
    <property type="entry name" value="Znf_FYVE"/>
</dbReference>
<evidence type="ECO:0000256" key="1">
    <source>
        <dbReference type="ARBA" id="ARBA00022723"/>
    </source>
</evidence>
<dbReference type="InterPro" id="IPR017455">
    <property type="entry name" value="Znf_FYVE-rel"/>
</dbReference>
<reference evidence="6 7" key="1">
    <citation type="journal article" date="2017" name="Nat. Commun.">
        <title>Genome assembly with in vitro proximity ligation data and whole-genome triplication in lettuce.</title>
        <authorList>
            <person name="Reyes-Chin-Wo S."/>
            <person name="Wang Z."/>
            <person name="Yang X."/>
            <person name="Kozik A."/>
            <person name="Arikit S."/>
            <person name="Song C."/>
            <person name="Xia L."/>
            <person name="Froenicke L."/>
            <person name="Lavelle D.O."/>
            <person name="Truco M.J."/>
            <person name="Xia R."/>
            <person name="Zhu S."/>
            <person name="Xu C."/>
            <person name="Xu H."/>
            <person name="Xu X."/>
            <person name="Cox K."/>
            <person name="Korf I."/>
            <person name="Meyers B.C."/>
            <person name="Michelmore R.W."/>
        </authorList>
    </citation>
    <scope>NUCLEOTIDE SEQUENCE [LARGE SCALE GENOMIC DNA]</scope>
    <source>
        <strain evidence="7">cv. Salinas</strain>
        <tissue evidence="6">Seedlings</tissue>
    </source>
</reference>
<name>A0A9R1VHF3_LACSA</name>
<evidence type="ECO:0000256" key="4">
    <source>
        <dbReference type="PROSITE-ProRule" id="PRU00091"/>
    </source>
</evidence>
<evidence type="ECO:0000256" key="2">
    <source>
        <dbReference type="ARBA" id="ARBA00022771"/>
    </source>
</evidence>
<evidence type="ECO:0000313" key="7">
    <source>
        <dbReference type="Proteomes" id="UP000235145"/>
    </source>
</evidence>
<dbReference type="AlphaFoldDB" id="A0A9R1VHF3"/>
<proteinExistence type="predicted"/>
<dbReference type="GO" id="GO:0036258">
    <property type="term" value="P:multivesicular body assembly"/>
    <property type="evidence" value="ECO:0007669"/>
    <property type="project" value="InterPro"/>
</dbReference>
<protein>
    <recommendedName>
        <fullName evidence="5">FYVE-type domain-containing protein</fullName>
    </recommendedName>
</protein>
<keyword evidence="1" id="KW-0479">Metal-binding</keyword>
<keyword evidence="2 4" id="KW-0863">Zinc-finger</keyword>
<dbReference type="InterPro" id="IPR045893">
    <property type="entry name" value="FREE1"/>
</dbReference>
<keyword evidence="3" id="KW-0862">Zinc</keyword>
<dbReference type="FunFam" id="3.30.40.10:FF:000312">
    <property type="entry name" value="Zinc finger, FYVE-type, endofin"/>
    <property type="match status" value="1"/>
</dbReference>
<feature type="domain" description="FYVE-type" evidence="5">
    <location>
        <begin position="58"/>
        <end position="118"/>
    </location>
</feature>
<dbReference type="PROSITE" id="PS50178">
    <property type="entry name" value="ZF_FYVE"/>
    <property type="match status" value="1"/>
</dbReference>
<dbReference type="SMART" id="SM00064">
    <property type="entry name" value="FYVE"/>
    <property type="match status" value="1"/>
</dbReference>
<dbReference type="Pfam" id="PF01363">
    <property type="entry name" value="FYVE"/>
    <property type="match status" value="1"/>
</dbReference>
<dbReference type="EMBL" id="NBSK02000005">
    <property type="protein sequence ID" value="KAJ0206158.1"/>
    <property type="molecule type" value="Genomic_DNA"/>
</dbReference>
<dbReference type="InterPro" id="IPR013083">
    <property type="entry name" value="Znf_RING/FYVE/PHD"/>
</dbReference>
<dbReference type="InterPro" id="IPR011011">
    <property type="entry name" value="Znf_FYVE_PHD"/>
</dbReference>
<dbReference type="Gene3D" id="3.30.40.10">
    <property type="entry name" value="Zinc/RING finger domain, C3HC4 (zinc finger)"/>
    <property type="match status" value="1"/>
</dbReference>
<accession>A0A9R1VHF3</accession>
<keyword evidence="7" id="KW-1185">Reference proteome</keyword>
<dbReference type="Proteomes" id="UP000235145">
    <property type="component" value="Unassembled WGS sequence"/>
</dbReference>
<evidence type="ECO:0000259" key="5">
    <source>
        <dbReference type="PROSITE" id="PS50178"/>
    </source>
</evidence>
<dbReference type="GO" id="GO:0008270">
    <property type="term" value="F:zinc ion binding"/>
    <property type="evidence" value="ECO:0007669"/>
    <property type="project" value="UniProtKB-KW"/>
</dbReference>
<organism evidence="6 7">
    <name type="scientific">Lactuca sativa</name>
    <name type="common">Garden lettuce</name>
    <dbReference type="NCBI Taxonomy" id="4236"/>
    <lineage>
        <taxon>Eukaryota</taxon>
        <taxon>Viridiplantae</taxon>
        <taxon>Streptophyta</taxon>
        <taxon>Embryophyta</taxon>
        <taxon>Tracheophyta</taxon>
        <taxon>Spermatophyta</taxon>
        <taxon>Magnoliopsida</taxon>
        <taxon>eudicotyledons</taxon>
        <taxon>Gunneridae</taxon>
        <taxon>Pentapetalae</taxon>
        <taxon>asterids</taxon>
        <taxon>campanulids</taxon>
        <taxon>Asterales</taxon>
        <taxon>Asteraceae</taxon>
        <taxon>Cichorioideae</taxon>
        <taxon>Cichorieae</taxon>
        <taxon>Lactucinae</taxon>
        <taxon>Lactuca</taxon>
    </lineage>
</organism>